<dbReference type="PATRIC" id="fig|1303.81.peg.2313"/>
<evidence type="ECO:0000313" key="1">
    <source>
        <dbReference type="EMBL" id="KXT88976.1"/>
    </source>
</evidence>
<reference evidence="1 2" key="1">
    <citation type="submission" date="2016-01" db="EMBL/GenBank/DDBJ databases">
        <title>Highly variable Streptococcus oralis are common among viridans streptococci isolated from primates.</title>
        <authorList>
            <person name="Denapaite D."/>
            <person name="Rieger M."/>
            <person name="Koendgen S."/>
            <person name="Brueckner R."/>
            <person name="Ochigava I."/>
            <person name="Kappeler P."/>
            <person name="Maetz-Rensing K."/>
            <person name="Leendertz F."/>
            <person name="Hakenbeck R."/>
        </authorList>
    </citation>
    <scope>NUCLEOTIDE SEQUENCE [LARGE SCALE GENOMIC DNA]</scope>
    <source>
        <strain evidence="1 2">DD21</strain>
    </source>
</reference>
<dbReference type="Proteomes" id="UP000070053">
    <property type="component" value="Unassembled WGS sequence"/>
</dbReference>
<accession>A0A139PH26</accession>
<comment type="caution">
    <text evidence="1">The sequence shown here is derived from an EMBL/GenBank/DDBJ whole genome shotgun (WGS) entry which is preliminary data.</text>
</comment>
<dbReference type="EMBL" id="LQZP01000504">
    <property type="protein sequence ID" value="KXT88976.1"/>
    <property type="molecule type" value="Genomic_DNA"/>
</dbReference>
<protein>
    <submittedName>
        <fullName evidence="1">Uncharacterized protein</fullName>
    </submittedName>
</protein>
<evidence type="ECO:0000313" key="2">
    <source>
        <dbReference type="Proteomes" id="UP000070053"/>
    </source>
</evidence>
<name>A0A139PH26_STROR</name>
<sequence>MKLCFPSVTIEDFDFEADWLVKALDSETHRVLFEGQGKNADLEMTIDYQANPKDFEELSIGELVQLPKELFLEAEEEPFQPICEPF</sequence>
<gene>
    <name evidence="1" type="ORF">SORDD21_01838</name>
</gene>
<proteinExistence type="predicted"/>
<organism evidence="1 2">
    <name type="scientific">Streptococcus oralis</name>
    <dbReference type="NCBI Taxonomy" id="1303"/>
    <lineage>
        <taxon>Bacteria</taxon>
        <taxon>Bacillati</taxon>
        <taxon>Bacillota</taxon>
        <taxon>Bacilli</taxon>
        <taxon>Lactobacillales</taxon>
        <taxon>Streptococcaceae</taxon>
        <taxon>Streptococcus</taxon>
    </lineage>
</organism>
<dbReference type="AlphaFoldDB" id="A0A139PH26"/>
<dbReference type="OrthoDB" id="2227349at2"/>